<dbReference type="AlphaFoldDB" id="A0A8R1DLG9"/>
<evidence type="ECO:0000313" key="1">
    <source>
        <dbReference type="EnsemblMetazoa" id="CJA06133a.1"/>
    </source>
</evidence>
<name>A0A8R1DLG9_CAEJA</name>
<dbReference type="Proteomes" id="UP000005237">
    <property type="component" value="Unassembled WGS sequence"/>
</dbReference>
<proteinExistence type="predicted"/>
<reference evidence="2" key="1">
    <citation type="submission" date="2010-08" db="EMBL/GenBank/DDBJ databases">
        <authorList>
            <consortium name="Caenorhabditis japonica Sequencing Consortium"/>
            <person name="Wilson R.K."/>
        </authorList>
    </citation>
    <scope>NUCLEOTIDE SEQUENCE [LARGE SCALE GENOMIC DNA]</scope>
    <source>
        <strain evidence="2">DF5081</strain>
    </source>
</reference>
<keyword evidence="2" id="KW-1185">Reference proteome</keyword>
<evidence type="ECO:0000313" key="2">
    <source>
        <dbReference type="Proteomes" id="UP000005237"/>
    </source>
</evidence>
<reference evidence="1" key="2">
    <citation type="submission" date="2022-06" db="UniProtKB">
        <authorList>
            <consortium name="EnsemblMetazoa"/>
        </authorList>
    </citation>
    <scope>IDENTIFICATION</scope>
    <source>
        <strain evidence="1">DF5081</strain>
    </source>
</reference>
<accession>A0A8R1DLG9</accession>
<dbReference type="EnsemblMetazoa" id="CJA06133a.1">
    <property type="protein sequence ID" value="CJA06133a.1"/>
    <property type="gene ID" value="WBGene00125337"/>
</dbReference>
<organism evidence="1 2">
    <name type="scientific">Caenorhabditis japonica</name>
    <dbReference type="NCBI Taxonomy" id="281687"/>
    <lineage>
        <taxon>Eukaryota</taxon>
        <taxon>Metazoa</taxon>
        <taxon>Ecdysozoa</taxon>
        <taxon>Nematoda</taxon>
        <taxon>Chromadorea</taxon>
        <taxon>Rhabditida</taxon>
        <taxon>Rhabditina</taxon>
        <taxon>Rhabditomorpha</taxon>
        <taxon>Rhabditoidea</taxon>
        <taxon>Rhabditidae</taxon>
        <taxon>Peloderinae</taxon>
        <taxon>Caenorhabditis</taxon>
    </lineage>
</organism>
<protein>
    <submittedName>
        <fullName evidence="1">Uncharacterized protein</fullName>
    </submittedName>
</protein>
<sequence length="223" mass="26017">MCNYQDDIIIKDPVNIVLKVFCYANSEFYTRIIPVNFMDNVEDNSRPLSFSDPDEPGYVNIKLKYDKNDQGVENEKDILNNKIEKQEGGVELTGDDDQAATFIADHSVYKDNLSMLQKFYNVLRSNALKKFKSFANWQQTRCCISISKHEEIIENIEKFLVDIDDCLNNFKDKENEDFLKKCAEIFSRYERTHFEVETSEDIFSMKDCIIQIPDGLELICKIP</sequence>